<dbReference type="Proteomes" id="UP001246858">
    <property type="component" value="Unassembled WGS sequence"/>
</dbReference>
<comment type="caution">
    <text evidence="1">The sequence shown here is derived from an EMBL/GenBank/DDBJ whole genome shotgun (WGS) entry which is preliminary data.</text>
</comment>
<organism evidence="1 2">
    <name type="scientific">Pedobacter africanus</name>
    <dbReference type="NCBI Taxonomy" id="151894"/>
    <lineage>
        <taxon>Bacteria</taxon>
        <taxon>Pseudomonadati</taxon>
        <taxon>Bacteroidota</taxon>
        <taxon>Sphingobacteriia</taxon>
        <taxon>Sphingobacteriales</taxon>
        <taxon>Sphingobacteriaceae</taxon>
        <taxon>Pedobacter</taxon>
    </lineage>
</organism>
<accession>A0ACC6KVP7</accession>
<protein>
    <submittedName>
        <fullName evidence="1">Uncharacterized protein</fullName>
    </submittedName>
</protein>
<reference evidence="1" key="1">
    <citation type="submission" date="2023-07" db="EMBL/GenBank/DDBJ databases">
        <title>Sorghum-associated microbial communities from plants grown in Nebraska, USA.</title>
        <authorList>
            <person name="Schachtman D."/>
        </authorList>
    </citation>
    <scope>NUCLEOTIDE SEQUENCE</scope>
    <source>
        <strain evidence="1">2697</strain>
    </source>
</reference>
<dbReference type="EMBL" id="JAVDTF010000001">
    <property type="protein sequence ID" value="MDR6783224.1"/>
    <property type="molecule type" value="Genomic_DNA"/>
</dbReference>
<proteinExistence type="predicted"/>
<sequence>MKKSLFPQDSATYQILSNLCRDRNKTKKINELFLEEGLNNEDGPKAIGTLLDLKYVMIIEDKESVSGDFIRVTEDGFWEFQKLNSTELNNESQNFEFKEIVSTIFPGGRGLNPGRYNNQEIIRQNKIRIIIILIAILIIAVLPIIIHALK</sequence>
<evidence type="ECO:0000313" key="1">
    <source>
        <dbReference type="EMBL" id="MDR6783224.1"/>
    </source>
</evidence>
<gene>
    <name evidence="1" type="ORF">J2X78_001776</name>
</gene>
<keyword evidence="2" id="KW-1185">Reference proteome</keyword>
<name>A0ACC6KVP7_9SPHI</name>
<evidence type="ECO:0000313" key="2">
    <source>
        <dbReference type="Proteomes" id="UP001246858"/>
    </source>
</evidence>